<reference evidence="3 4" key="1">
    <citation type="submission" date="2013-02" db="EMBL/GenBank/DDBJ databases">
        <authorList>
            <person name="Fiebig A."/>
            <person name="Goeker M."/>
            <person name="Klenk H.-P.P."/>
        </authorList>
    </citation>
    <scope>NUCLEOTIDE SEQUENCE [LARGE SCALE GENOMIC DNA]</scope>
    <source>
        <strain evidence="3 4">DSM 19309</strain>
    </source>
</reference>
<accession>A0A017HTU7</accession>
<feature type="domain" description="CHRD" evidence="2">
    <location>
        <begin position="26"/>
        <end position="143"/>
    </location>
</feature>
<dbReference type="Proteomes" id="UP000019666">
    <property type="component" value="Unassembled WGS sequence"/>
</dbReference>
<gene>
    <name evidence="3" type="ORF">Rumeso_00492</name>
</gene>
<dbReference type="OrthoDB" id="571052at2"/>
<dbReference type="InterPro" id="IPR010895">
    <property type="entry name" value="CHRD"/>
</dbReference>
<protein>
    <recommendedName>
        <fullName evidence="2">CHRD domain-containing protein</fullName>
    </recommendedName>
</protein>
<evidence type="ECO:0000256" key="1">
    <source>
        <dbReference type="SAM" id="SignalP"/>
    </source>
</evidence>
<dbReference type="RefSeq" id="WP_037281163.1">
    <property type="nucleotide sequence ID" value="NZ_KK088582.1"/>
</dbReference>
<proteinExistence type="predicted"/>
<keyword evidence="1" id="KW-0732">Signal</keyword>
<dbReference type="AlphaFoldDB" id="A0A017HTU7"/>
<keyword evidence="4" id="KW-1185">Reference proteome</keyword>
<comment type="caution">
    <text evidence="3">The sequence shown here is derived from an EMBL/GenBank/DDBJ whole genome shotgun (WGS) entry which is preliminary data.</text>
</comment>
<name>A0A017HTU7_9RHOB</name>
<sequence>MPRLTRASATLLAFAATGLLSPAWAEQMMFHADLTGAAQVPPVDTAATGAADVTVDSDAMTVSWTVTYEGLSGDPVAAHFHGPASPEETAPPVIDISANLAQGSAEITPEQMQMIQDGQTYINIHTEANPDGEIRGQVMAAAQ</sequence>
<evidence type="ECO:0000313" key="4">
    <source>
        <dbReference type="Proteomes" id="UP000019666"/>
    </source>
</evidence>
<feature type="signal peptide" evidence="1">
    <location>
        <begin position="1"/>
        <end position="25"/>
    </location>
</feature>
<dbReference type="PROSITE" id="PS50933">
    <property type="entry name" value="CHRD"/>
    <property type="match status" value="1"/>
</dbReference>
<dbReference type="HOGENOM" id="CLU_107551_1_0_5"/>
<dbReference type="EMBL" id="AOSK01000021">
    <property type="protein sequence ID" value="EYD77765.1"/>
    <property type="molecule type" value="Genomic_DNA"/>
</dbReference>
<evidence type="ECO:0000313" key="3">
    <source>
        <dbReference type="EMBL" id="EYD77765.1"/>
    </source>
</evidence>
<dbReference type="Pfam" id="PF07452">
    <property type="entry name" value="CHRD"/>
    <property type="match status" value="1"/>
</dbReference>
<dbReference type="STRING" id="442562.Rumeso_00492"/>
<dbReference type="PATRIC" id="fig|442562.3.peg.491"/>
<feature type="chain" id="PRO_5001492935" description="CHRD domain-containing protein" evidence="1">
    <location>
        <begin position="26"/>
        <end position="143"/>
    </location>
</feature>
<evidence type="ECO:0000259" key="2">
    <source>
        <dbReference type="PROSITE" id="PS50933"/>
    </source>
</evidence>
<dbReference type="SMART" id="SM00754">
    <property type="entry name" value="CHRD"/>
    <property type="match status" value="1"/>
</dbReference>
<organism evidence="3 4">
    <name type="scientific">Rubellimicrobium mesophilum DSM 19309</name>
    <dbReference type="NCBI Taxonomy" id="442562"/>
    <lineage>
        <taxon>Bacteria</taxon>
        <taxon>Pseudomonadati</taxon>
        <taxon>Pseudomonadota</taxon>
        <taxon>Alphaproteobacteria</taxon>
        <taxon>Rhodobacterales</taxon>
        <taxon>Roseobacteraceae</taxon>
        <taxon>Rubellimicrobium</taxon>
    </lineage>
</organism>